<dbReference type="PANTHER" id="PTHR31094">
    <property type="entry name" value="RIKEN CDNA 2310061I04 GENE"/>
    <property type="match status" value="1"/>
</dbReference>
<dbReference type="InParanoid" id="A0A6P7FI23"/>
<reference evidence="2" key="1">
    <citation type="submission" date="2025-08" db="UniProtKB">
        <authorList>
            <consortium name="RefSeq"/>
        </authorList>
    </citation>
    <scope>IDENTIFICATION</scope>
    <source>
        <tissue evidence="2">Whole insect</tissue>
    </source>
</reference>
<feature type="region of interest" description="Disordered" evidence="1">
    <location>
        <begin position="105"/>
        <end position="127"/>
    </location>
</feature>
<gene>
    <name evidence="2" type="primary">LOC114328254</name>
</gene>
<name>A0A6P7FI23_DIAVI</name>
<evidence type="ECO:0000256" key="1">
    <source>
        <dbReference type="SAM" id="MobiDB-lite"/>
    </source>
</evidence>
<dbReference type="Pfam" id="PF10184">
    <property type="entry name" value="DUF2358"/>
    <property type="match status" value="1"/>
</dbReference>
<accession>A0A6P7FI23</accession>
<dbReference type="RefSeq" id="XP_028132855.1">
    <property type="nucleotide sequence ID" value="XM_028277054.1"/>
</dbReference>
<proteinExistence type="predicted"/>
<feature type="compositionally biased region" description="Polar residues" evidence="1">
    <location>
        <begin position="105"/>
        <end position="121"/>
    </location>
</feature>
<dbReference type="FunCoup" id="A0A6P7FI23">
    <property type="interactions" value="32"/>
</dbReference>
<evidence type="ECO:0000313" key="2">
    <source>
        <dbReference type="RefSeq" id="XP_028132855.1"/>
    </source>
</evidence>
<dbReference type="PANTHER" id="PTHR31094:SF2">
    <property type="entry name" value="RIKEN CDNA 2310061I04 GENE"/>
    <property type="match status" value="1"/>
</dbReference>
<dbReference type="InterPro" id="IPR018790">
    <property type="entry name" value="DUF2358"/>
</dbReference>
<sequence>MAIGFRQLIKFANFSSLVASRSSAFKFEKASQVQITQTNHQYLPKVVKKFNHEEGLQSQEVDNRESDNDLVIKEHVFIVDNPVVKDLNRLRCLNYSDVSSNSAATGSQFSVPNPHQFSSQNQDEKSNKPSLEKLTHVYDVLAETLPKIFIQSLDYKIYHKDIVFEDNIRNIRTVGLYNYVKQVALLRTIGHLKFAYVKFEILKITKHPEDSSVKVRWQIRGISALRVMLTFWKIKLWNFKEIFERTDSWYDGFSTFYVNSEGQVIKHVAEKMMPDSDHVPVSSPKPIVGASAAAKLALVVGIIPKCSFFNSLL</sequence>
<protein>
    <submittedName>
        <fullName evidence="2">Uncharacterized protein C6orf136 homolog isoform X1</fullName>
    </submittedName>
</protein>
<dbReference type="KEGG" id="dvv:114328254"/>
<dbReference type="AlphaFoldDB" id="A0A6P7FI23"/>
<dbReference type="OrthoDB" id="44820at2759"/>
<organism evidence="2">
    <name type="scientific">Diabrotica virgifera virgifera</name>
    <name type="common">western corn rootworm</name>
    <dbReference type="NCBI Taxonomy" id="50390"/>
    <lineage>
        <taxon>Eukaryota</taxon>
        <taxon>Metazoa</taxon>
        <taxon>Ecdysozoa</taxon>
        <taxon>Arthropoda</taxon>
        <taxon>Hexapoda</taxon>
        <taxon>Insecta</taxon>
        <taxon>Pterygota</taxon>
        <taxon>Neoptera</taxon>
        <taxon>Endopterygota</taxon>
        <taxon>Coleoptera</taxon>
        <taxon>Polyphaga</taxon>
        <taxon>Cucujiformia</taxon>
        <taxon>Chrysomeloidea</taxon>
        <taxon>Chrysomelidae</taxon>
        <taxon>Galerucinae</taxon>
        <taxon>Diabroticina</taxon>
        <taxon>Diabroticites</taxon>
        <taxon>Diabrotica</taxon>
    </lineage>
</organism>